<dbReference type="InterPro" id="IPR007627">
    <property type="entry name" value="RNA_pol_sigma70_r2"/>
</dbReference>
<evidence type="ECO:0000256" key="4">
    <source>
        <dbReference type="ARBA" id="ARBA00023163"/>
    </source>
</evidence>
<dbReference type="Gene3D" id="1.10.1740.10">
    <property type="match status" value="1"/>
</dbReference>
<dbReference type="Gene3D" id="1.10.10.10">
    <property type="entry name" value="Winged helix-like DNA-binding domain superfamily/Winged helix DNA-binding domain"/>
    <property type="match status" value="1"/>
</dbReference>
<dbReference type="RefSeq" id="WP_226392920.1">
    <property type="nucleotide sequence ID" value="NZ_JADCKB010000014.1"/>
</dbReference>
<keyword evidence="4" id="KW-0804">Transcription</keyword>
<comment type="caution">
    <text evidence="8">The sequence shown here is derived from an EMBL/GenBank/DDBJ whole genome shotgun (WGS) entry which is preliminary data.</text>
</comment>
<dbReference type="Pfam" id="PF08281">
    <property type="entry name" value="Sigma70_r4_2"/>
    <property type="match status" value="1"/>
</dbReference>
<dbReference type="SUPFAM" id="SSF88946">
    <property type="entry name" value="Sigma2 domain of RNA polymerase sigma factors"/>
    <property type="match status" value="1"/>
</dbReference>
<keyword evidence="2" id="KW-0805">Transcription regulation</keyword>
<dbReference type="PANTHER" id="PTHR43133:SF51">
    <property type="entry name" value="RNA POLYMERASE SIGMA FACTOR"/>
    <property type="match status" value="1"/>
</dbReference>
<feature type="compositionally biased region" description="Acidic residues" evidence="5">
    <location>
        <begin position="97"/>
        <end position="116"/>
    </location>
</feature>
<gene>
    <name evidence="8" type="ORF">INF28_07830</name>
</gene>
<dbReference type="InterPro" id="IPR013249">
    <property type="entry name" value="RNA_pol_sigma70_r4_t2"/>
</dbReference>
<name>A0A9D5M4C1_9FIRM</name>
<proteinExistence type="inferred from homology"/>
<dbReference type="EMBL" id="JADCKB010000014">
    <property type="protein sequence ID" value="MBE5040370.1"/>
    <property type="molecule type" value="Genomic_DNA"/>
</dbReference>
<evidence type="ECO:0000256" key="2">
    <source>
        <dbReference type="ARBA" id="ARBA00023015"/>
    </source>
</evidence>
<evidence type="ECO:0000259" key="6">
    <source>
        <dbReference type="Pfam" id="PF04542"/>
    </source>
</evidence>
<dbReference type="NCBIfam" id="TIGR02937">
    <property type="entry name" value="sigma70-ECF"/>
    <property type="match status" value="1"/>
</dbReference>
<dbReference type="AlphaFoldDB" id="A0A9D5M4C1"/>
<dbReference type="CDD" id="cd06171">
    <property type="entry name" value="Sigma70_r4"/>
    <property type="match status" value="1"/>
</dbReference>
<dbReference type="GO" id="GO:0016987">
    <property type="term" value="F:sigma factor activity"/>
    <property type="evidence" value="ECO:0007669"/>
    <property type="project" value="UniProtKB-KW"/>
</dbReference>
<dbReference type="InterPro" id="IPR039425">
    <property type="entry name" value="RNA_pol_sigma-70-like"/>
</dbReference>
<organism evidence="8 9">
    <name type="scientific">Ructibacterium gallinarum</name>
    <dbReference type="NCBI Taxonomy" id="2779355"/>
    <lineage>
        <taxon>Bacteria</taxon>
        <taxon>Bacillati</taxon>
        <taxon>Bacillota</taxon>
        <taxon>Clostridia</taxon>
        <taxon>Eubacteriales</taxon>
        <taxon>Oscillospiraceae</taxon>
        <taxon>Ructibacterium</taxon>
    </lineage>
</organism>
<keyword evidence="9" id="KW-1185">Reference proteome</keyword>
<dbReference type="GO" id="GO:0003677">
    <property type="term" value="F:DNA binding"/>
    <property type="evidence" value="ECO:0007669"/>
    <property type="project" value="InterPro"/>
</dbReference>
<dbReference type="InterPro" id="IPR036388">
    <property type="entry name" value="WH-like_DNA-bd_sf"/>
</dbReference>
<evidence type="ECO:0000259" key="7">
    <source>
        <dbReference type="Pfam" id="PF08281"/>
    </source>
</evidence>
<dbReference type="SUPFAM" id="SSF88659">
    <property type="entry name" value="Sigma3 and sigma4 domains of RNA polymerase sigma factors"/>
    <property type="match status" value="1"/>
</dbReference>
<feature type="domain" description="RNA polymerase sigma-70 region 2" evidence="6">
    <location>
        <begin position="22"/>
        <end position="89"/>
    </location>
</feature>
<dbReference type="InterPro" id="IPR013325">
    <property type="entry name" value="RNA_pol_sigma_r2"/>
</dbReference>
<dbReference type="InterPro" id="IPR013324">
    <property type="entry name" value="RNA_pol_sigma_r3/r4-like"/>
</dbReference>
<evidence type="ECO:0000313" key="8">
    <source>
        <dbReference type="EMBL" id="MBE5040370.1"/>
    </source>
</evidence>
<dbReference type="PANTHER" id="PTHR43133">
    <property type="entry name" value="RNA POLYMERASE ECF-TYPE SIGMA FACTO"/>
    <property type="match status" value="1"/>
</dbReference>
<sequence>MEDEKQLIQQAQQGNPVAFEQLIAEHQKRIFSIAYRIAGNSDDAADMAQEVLVKIFKNINKFKGDSKFSTWIYRVATNTCLDELKRIRRHPSYSLDQEIDTEEGSISAEIEDDAPTPEESAERKAVRDAVNIAIARLGDDHKKVIVLRDLQGFSYEEIAKIMNCSEGTVKSRISRARSQLKKILQQDRELFADYFVK</sequence>
<evidence type="ECO:0000256" key="3">
    <source>
        <dbReference type="ARBA" id="ARBA00023082"/>
    </source>
</evidence>
<comment type="similarity">
    <text evidence="1">Belongs to the sigma-70 factor family. ECF subfamily.</text>
</comment>
<dbReference type="Pfam" id="PF04542">
    <property type="entry name" value="Sigma70_r2"/>
    <property type="match status" value="1"/>
</dbReference>
<evidence type="ECO:0000256" key="5">
    <source>
        <dbReference type="SAM" id="MobiDB-lite"/>
    </source>
</evidence>
<accession>A0A9D5M4C1</accession>
<dbReference type="InterPro" id="IPR014284">
    <property type="entry name" value="RNA_pol_sigma-70_dom"/>
</dbReference>
<dbReference type="Proteomes" id="UP000806542">
    <property type="component" value="Unassembled WGS sequence"/>
</dbReference>
<protein>
    <submittedName>
        <fullName evidence="8">Sigma-70 family RNA polymerase sigma factor</fullName>
    </submittedName>
</protein>
<evidence type="ECO:0000313" key="9">
    <source>
        <dbReference type="Proteomes" id="UP000806542"/>
    </source>
</evidence>
<keyword evidence="3" id="KW-0731">Sigma factor</keyword>
<feature type="domain" description="RNA polymerase sigma factor 70 region 4 type 2" evidence="7">
    <location>
        <begin position="133"/>
        <end position="180"/>
    </location>
</feature>
<feature type="region of interest" description="Disordered" evidence="5">
    <location>
        <begin position="97"/>
        <end position="122"/>
    </location>
</feature>
<dbReference type="GO" id="GO:0006352">
    <property type="term" value="P:DNA-templated transcription initiation"/>
    <property type="evidence" value="ECO:0007669"/>
    <property type="project" value="InterPro"/>
</dbReference>
<evidence type="ECO:0000256" key="1">
    <source>
        <dbReference type="ARBA" id="ARBA00010641"/>
    </source>
</evidence>
<reference evidence="8" key="1">
    <citation type="submission" date="2020-10" db="EMBL/GenBank/DDBJ databases">
        <title>ChiBAC.</title>
        <authorList>
            <person name="Zenner C."/>
            <person name="Hitch T.C.A."/>
            <person name="Clavel T."/>
        </authorList>
    </citation>
    <scope>NUCLEOTIDE SEQUENCE</scope>
    <source>
        <strain evidence="8">DSM 107454</strain>
    </source>
</reference>